<feature type="domain" description="AB hydrolase-1" evidence="2">
    <location>
        <begin position="115"/>
        <end position="385"/>
    </location>
</feature>
<evidence type="ECO:0000259" key="2">
    <source>
        <dbReference type="Pfam" id="PF12697"/>
    </source>
</evidence>
<comment type="caution">
    <text evidence="3">The sequence shown here is derived from an EMBL/GenBank/DDBJ whole genome shotgun (WGS) entry which is preliminary data.</text>
</comment>
<keyword evidence="4" id="KW-1185">Reference proteome</keyword>
<keyword evidence="1" id="KW-0732">Signal</keyword>
<reference evidence="4" key="1">
    <citation type="submission" date="2017-03" db="EMBL/GenBank/DDBJ databases">
        <title>Genomes of endolithic fungi from Antarctica.</title>
        <authorList>
            <person name="Coleine C."/>
            <person name="Masonjones S."/>
            <person name="Stajich J.E."/>
        </authorList>
    </citation>
    <scope>NUCLEOTIDE SEQUENCE [LARGE SCALE GENOMIC DNA]</scope>
    <source>
        <strain evidence="4">CCFEE 5527</strain>
    </source>
</reference>
<name>A0A1V8T775_9PEZI</name>
<accession>A0A1V8T775</accession>
<evidence type="ECO:0000313" key="4">
    <source>
        <dbReference type="Proteomes" id="UP000192596"/>
    </source>
</evidence>
<dbReference type="OrthoDB" id="190201at2759"/>
<dbReference type="InParanoid" id="A0A1V8T775"/>
<dbReference type="InterPro" id="IPR029058">
    <property type="entry name" value="AB_hydrolase_fold"/>
</dbReference>
<dbReference type="Pfam" id="PF12697">
    <property type="entry name" value="Abhydrolase_6"/>
    <property type="match status" value="1"/>
</dbReference>
<protein>
    <recommendedName>
        <fullName evidence="2">AB hydrolase-1 domain-containing protein</fullName>
    </recommendedName>
</protein>
<feature type="signal peptide" evidence="1">
    <location>
        <begin position="1"/>
        <end position="19"/>
    </location>
</feature>
<organism evidence="3 4">
    <name type="scientific">Cryoendolithus antarcticus</name>
    <dbReference type="NCBI Taxonomy" id="1507870"/>
    <lineage>
        <taxon>Eukaryota</taxon>
        <taxon>Fungi</taxon>
        <taxon>Dikarya</taxon>
        <taxon>Ascomycota</taxon>
        <taxon>Pezizomycotina</taxon>
        <taxon>Dothideomycetes</taxon>
        <taxon>Dothideomycetidae</taxon>
        <taxon>Cladosporiales</taxon>
        <taxon>Cladosporiaceae</taxon>
        <taxon>Cryoendolithus</taxon>
    </lineage>
</organism>
<sequence>MASVLIVAVLVLLNRRTSANPLHAYDRSIRPYGTCKSFDIPIFATADSAVYDIPRVNNDVEATAWAIWDATRTTPHGPDSRLQNTTTSETFKIHAQLCVPKARRPHGDILQLATHGVHYDSRYWDSAYQPEQHSYVDASLKAGYSIFTYDRLGVGQSDHPDAYTVVQGAIELEILRQLTLMARNGSLYDFAKHVQTKNKVQLPAPAKPDKVVHVGHSFGSVLTSSFLANYANLSDGAIITGYLLGLNLASAGSTSWSLEYAATASPPYNRGSGYVVAKKDGIQNVFFGGNMTTAYTPALFEYGNSIKQPVPVGEIASSWRILNNFAPNFTNPIQFVLPEKDFYICRGDCVGLTDATDLRATTYPNASIIEVVIQPNTGHALPLHNNATAGFQLTFDFLKSNGL</sequence>
<proteinExistence type="predicted"/>
<dbReference type="STRING" id="1507870.A0A1V8T775"/>
<dbReference type="Proteomes" id="UP000192596">
    <property type="component" value="Unassembled WGS sequence"/>
</dbReference>
<evidence type="ECO:0000313" key="3">
    <source>
        <dbReference type="EMBL" id="OQO07255.1"/>
    </source>
</evidence>
<dbReference type="InterPro" id="IPR000073">
    <property type="entry name" value="AB_hydrolase_1"/>
</dbReference>
<dbReference type="SUPFAM" id="SSF53474">
    <property type="entry name" value="alpha/beta-Hydrolases"/>
    <property type="match status" value="1"/>
</dbReference>
<dbReference type="EMBL" id="NAJO01000015">
    <property type="protein sequence ID" value="OQO07255.1"/>
    <property type="molecule type" value="Genomic_DNA"/>
</dbReference>
<evidence type="ECO:0000256" key="1">
    <source>
        <dbReference type="SAM" id="SignalP"/>
    </source>
</evidence>
<dbReference type="AlphaFoldDB" id="A0A1V8T775"/>
<feature type="chain" id="PRO_5013320261" description="AB hydrolase-1 domain-containing protein" evidence="1">
    <location>
        <begin position="20"/>
        <end position="403"/>
    </location>
</feature>
<gene>
    <name evidence="3" type="ORF">B0A48_07825</name>
</gene>
<dbReference type="Gene3D" id="3.40.50.1820">
    <property type="entry name" value="alpha/beta hydrolase"/>
    <property type="match status" value="1"/>
</dbReference>